<dbReference type="InParanoid" id="A0A1D6MRV1"/>
<proteinExistence type="predicted"/>
<dbReference type="AlphaFoldDB" id="A0A1D6MRV1"/>
<accession>A0A1D6MRV1</accession>
<name>A0A1D6MRV1_MAIZE</name>
<dbReference type="GO" id="GO:0008270">
    <property type="term" value="F:zinc ion binding"/>
    <property type="evidence" value="ECO:0007669"/>
    <property type="project" value="InterPro"/>
</dbReference>
<evidence type="ECO:0000313" key="2">
    <source>
        <dbReference type="EMBL" id="ONM31699.1"/>
    </source>
</evidence>
<protein>
    <recommendedName>
        <fullName evidence="1">DYW domain-containing protein</fullName>
    </recommendedName>
</protein>
<dbReference type="InterPro" id="IPR032867">
    <property type="entry name" value="DYW_dom"/>
</dbReference>
<dbReference type="SMR" id="A0A1D6MRV1"/>
<gene>
    <name evidence="2" type="ORF">ZEAMMB73_Zm00001d040632</name>
</gene>
<sequence>MRLHKLDFFVLMVFCHVTISQMMQYSCKRYFVLEDTTLRWFKFAPSSKREYLMTKPRTLLGHIVSTDIFIRFSVIGGSSSLSTFSWSLNSLQRGSKRSGGWLLAPSSHGGWSTDIYQEEMEVVYLCSVSNNFTSHQVLGLSSTISMLQATTGKTHDWKDIFPDLIYMQTTTMDRKVCQVDNTAVQAIMFFEINLGTNLTAFLEILVATYRSNNGKDLEKEQRRQPSLKTALVSMKASFANVMSKSIQRGAVPGVTSPIRPLRPTYTRIIDALNAFSEQMAREGHVPNTEDVFQDIEEEHKSYVLCVHSEKLAIVFGIISTPAGTKIRVMKNLRVCIDCHTVTKFISKLADREIVFCNPSKY</sequence>
<feature type="domain" description="DYW" evidence="1">
    <location>
        <begin position="283"/>
        <end position="360"/>
    </location>
</feature>
<reference evidence="2" key="1">
    <citation type="submission" date="2015-12" db="EMBL/GenBank/DDBJ databases">
        <title>Update maize B73 reference genome by single molecule sequencing technologies.</title>
        <authorList>
            <consortium name="Maize Genome Sequencing Project"/>
            <person name="Ware D."/>
        </authorList>
    </citation>
    <scope>NUCLEOTIDE SEQUENCE [LARGE SCALE GENOMIC DNA]</scope>
    <source>
        <tissue evidence="2">Seedling</tissue>
    </source>
</reference>
<dbReference type="EMBL" id="CM007649">
    <property type="protein sequence ID" value="ONM31699.1"/>
    <property type="molecule type" value="Genomic_DNA"/>
</dbReference>
<evidence type="ECO:0000259" key="1">
    <source>
        <dbReference type="Pfam" id="PF14432"/>
    </source>
</evidence>
<organism evidence="2">
    <name type="scientific">Zea mays</name>
    <name type="common">Maize</name>
    <dbReference type="NCBI Taxonomy" id="4577"/>
    <lineage>
        <taxon>Eukaryota</taxon>
        <taxon>Viridiplantae</taxon>
        <taxon>Streptophyta</taxon>
        <taxon>Embryophyta</taxon>
        <taxon>Tracheophyta</taxon>
        <taxon>Spermatophyta</taxon>
        <taxon>Magnoliopsida</taxon>
        <taxon>Liliopsida</taxon>
        <taxon>Poales</taxon>
        <taxon>Poaceae</taxon>
        <taxon>PACMAD clade</taxon>
        <taxon>Panicoideae</taxon>
        <taxon>Andropogonodae</taxon>
        <taxon>Andropogoneae</taxon>
        <taxon>Tripsacinae</taxon>
        <taxon>Zea</taxon>
    </lineage>
</organism>
<dbReference type="Pfam" id="PF14432">
    <property type="entry name" value="DYW_deaminase"/>
    <property type="match status" value="1"/>
</dbReference>